<dbReference type="InterPro" id="IPR001926">
    <property type="entry name" value="TrpB-like_PALP"/>
</dbReference>
<protein>
    <recommendedName>
        <fullName evidence="4">L-serine deaminase</fullName>
    </recommendedName>
    <alternativeName>
        <fullName evidence="5">L-threonine dehydratase</fullName>
    </alternativeName>
</protein>
<evidence type="ECO:0000313" key="7">
    <source>
        <dbReference type="EMBL" id="CAF0745707.1"/>
    </source>
</evidence>
<keyword evidence="3" id="KW-0456">Lyase</keyword>
<dbReference type="PANTHER" id="PTHR48078">
    <property type="entry name" value="THREONINE DEHYDRATASE, MITOCHONDRIAL-RELATED"/>
    <property type="match status" value="1"/>
</dbReference>
<dbReference type="GO" id="GO:0004794">
    <property type="term" value="F:threonine deaminase activity"/>
    <property type="evidence" value="ECO:0007669"/>
    <property type="project" value="TreeGrafter"/>
</dbReference>
<evidence type="ECO:0000256" key="1">
    <source>
        <dbReference type="ARBA" id="ARBA00001933"/>
    </source>
</evidence>
<sequence length="665" mass="72482">MSSSLSIPSIDEVYAAQSHLRGITNKTPLLKLDYEIPGIEIYLKCEQFQPISSFKLRPAVNVVQNLPIEQKRNGIITASAGNMAQGLAWIARKENIKCQVLVPDTANEVKLQAIERLGGQITQPISSFKLRPAVNVVQNLPIEQKRNGIITASAGNMAQGLAWIARKENIKCQVLVPDTANEVKLQAIERLGGQITKCTFEQWWHTIVTHQCPILDGYFIHPVCNRHIIAGNGTIALEILDELPDCDAILVPYGGGALITGIASVAKHIKPSIDVFACEIETAAPLHAAFNNGEVTKIAMEKSWVDGIGSSSVLDEMWPLVKTCVDHSIVVTLKETGRALKILIERNHIICEGASATPIAAGLWYYLNYVQNGKAGLRRKDNNNEKLKVVAILSGSEQKRNGIITASAGNMAQGLAWIARKENIKCQVLVPDTANEVKLQAIERLGGQITKCTFEQWWHTIVTHQCPILDGYFIHPVCNRHIIAGNGTIALEILDELPDCDAILVPYGGGALTTGIASVAKHIKPSIDVFACEIETAAPLHAAFNNGEVTKVAMEKSWVDGIGSSSVLDEMWPLVKTCVDHSIVVTLKETARALKILIERNHIICEGASATPIAAGLWHYLNYVQNGKAGLRRKENNNEKLKVVAILSGSGIDNETIIKCLNETL</sequence>
<feature type="domain" description="Tryptophan synthase beta chain-like PALP" evidence="6">
    <location>
        <begin position="396"/>
        <end position="616"/>
    </location>
</feature>
<reference evidence="7" key="1">
    <citation type="submission" date="2021-02" db="EMBL/GenBank/DDBJ databases">
        <authorList>
            <person name="Nowell W R."/>
        </authorList>
    </citation>
    <scope>NUCLEOTIDE SEQUENCE</scope>
</reference>
<dbReference type="AlphaFoldDB" id="A0A813NVK3"/>
<dbReference type="GO" id="GO:0009097">
    <property type="term" value="P:isoleucine biosynthetic process"/>
    <property type="evidence" value="ECO:0007669"/>
    <property type="project" value="TreeGrafter"/>
</dbReference>
<keyword evidence="2" id="KW-0663">Pyridoxal phosphate</keyword>
<comment type="cofactor">
    <cofactor evidence="1">
        <name>pyridoxal 5'-phosphate</name>
        <dbReference type="ChEBI" id="CHEBI:597326"/>
    </cofactor>
</comment>
<dbReference type="GO" id="GO:0006567">
    <property type="term" value="P:L-threonine catabolic process"/>
    <property type="evidence" value="ECO:0007669"/>
    <property type="project" value="TreeGrafter"/>
</dbReference>
<evidence type="ECO:0000313" key="8">
    <source>
        <dbReference type="Proteomes" id="UP000663860"/>
    </source>
</evidence>
<gene>
    <name evidence="7" type="ORF">IZO911_LOCUS3821</name>
</gene>
<dbReference type="PANTHER" id="PTHR48078:SF6">
    <property type="entry name" value="L-THREONINE DEHYDRATASE CATABOLIC TDCB"/>
    <property type="match status" value="1"/>
</dbReference>
<dbReference type="Proteomes" id="UP000663860">
    <property type="component" value="Unassembled WGS sequence"/>
</dbReference>
<evidence type="ECO:0000256" key="2">
    <source>
        <dbReference type="ARBA" id="ARBA00022898"/>
    </source>
</evidence>
<evidence type="ECO:0000256" key="3">
    <source>
        <dbReference type="ARBA" id="ARBA00023239"/>
    </source>
</evidence>
<feature type="domain" description="Tryptophan synthase beta chain-like PALP" evidence="6">
    <location>
        <begin position="25"/>
        <end position="122"/>
    </location>
</feature>
<evidence type="ECO:0000256" key="5">
    <source>
        <dbReference type="ARBA" id="ARBA00042605"/>
    </source>
</evidence>
<dbReference type="InterPro" id="IPR036052">
    <property type="entry name" value="TrpB-like_PALP_sf"/>
</dbReference>
<evidence type="ECO:0000259" key="6">
    <source>
        <dbReference type="Pfam" id="PF00291"/>
    </source>
</evidence>
<comment type="caution">
    <text evidence="7">The sequence shown here is derived from an EMBL/GenBank/DDBJ whole genome shotgun (WGS) entry which is preliminary data.</text>
</comment>
<name>A0A813NVK3_9BILA</name>
<evidence type="ECO:0000256" key="4">
    <source>
        <dbReference type="ARBA" id="ARBA00041766"/>
    </source>
</evidence>
<dbReference type="SUPFAM" id="SSF53686">
    <property type="entry name" value="Tryptophan synthase beta subunit-like PLP-dependent enzymes"/>
    <property type="match status" value="3"/>
</dbReference>
<dbReference type="GO" id="GO:0006565">
    <property type="term" value="P:L-serine catabolic process"/>
    <property type="evidence" value="ECO:0007669"/>
    <property type="project" value="TreeGrafter"/>
</dbReference>
<feature type="domain" description="Tryptophan synthase beta chain-like PALP" evidence="6">
    <location>
        <begin position="123"/>
        <end position="362"/>
    </location>
</feature>
<accession>A0A813NVK3</accession>
<dbReference type="GO" id="GO:0003941">
    <property type="term" value="F:L-serine ammonia-lyase activity"/>
    <property type="evidence" value="ECO:0007669"/>
    <property type="project" value="TreeGrafter"/>
</dbReference>
<dbReference type="InterPro" id="IPR050147">
    <property type="entry name" value="Ser/Thr_Dehydratase"/>
</dbReference>
<dbReference type="Gene3D" id="3.40.50.1100">
    <property type="match status" value="5"/>
</dbReference>
<dbReference type="EMBL" id="CAJNOE010000020">
    <property type="protein sequence ID" value="CAF0745707.1"/>
    <property type="molecule type" value="Genomic_DNA"/>
</dbReference>
<organism evidence="7 8">
    <name type="scientific">Adineta steineri</name>
    <dbReference type="NCBI Taxonomy" id="433720"/>
    <lineage>
        <taxon>Eukaryota</taxon>
        <taxon>Metazoa</taxon>
        <taxon>Spiralia</taxon>
        <taxon>Gnathifera</taxon>
        <taxon>Rotifera</taxon>
        <taxon>Eurotatoria</taxon>
        <taxon>Bdelloidea</taxon>
        <taxon>Adinetida</taxon>
        <taxon>Adinetidae</taxon>
        <taxon>Adineta</taxon>
    </lineage>
</organism>
<proteinExistence type="predicted"/>
<dbReference type="Pfam" id="PF00291">
    <property type="entry name" value="PALP"/>
    <property type="match status" value="3"/>
</dbReference>